<feature type="domain" description="Helicase/UvrB N-terminal" evidence="2">
    <location>
        <begin position="43"/>
        <end position="255"/>
    </location>
</feature>
<dbReference type="GO" id="GO:0003677">
    <property type="term" value="F:DNA binding"/>
    <property type="evidence" value="ECO:0007669"/>
    <property type="project" value="InterPro"/>
</dbReference>
<organism evidence="3 4">
    <name type="scientific">Candidatus Azambacteria bacterium GW2011_GWB1_46_27</name>
    <dbReference type="NCBI Taxonomy" id="1618617"/>
    <lineage>
        <taxon>Bacteria</taxon>
        <taxon>Candidatus Azamiibacteriota</taxon>
    </lineage>
</organism>
<dbReference type="PANTHER" id="PTHR47396">
    <property type="entry name" value="TYPE I RESTRICTION ENZYME ECOKI R PROTEIN"/>
    <property type="match status" value="1"/>
</dbReference>
<dbReference type="Gene3D" id="3.40.50.300">
    <property type="entry name" value="P-loop containing nucleotide triphosphate hydrolases"/>
    <property type="match status" value="2"/>
</dbReference>
<dbReference type="InterPro" id="IPR050742">
    <property type="entry name" value="Helicase_Restrict-Modif_Enz"/>
</dbReference>
<evidence type="ECO:0000256" key="1">
    <source>
        <dbReference type="SAM" id="MobiDB-lite"/>
    </source>
</evidence>
<dbReference type="GO" id="GO:0005829">
    <property type="term" value="C:cytosol"/>
    <property type="evidence" value="ECO:0007669"/>
    <property type="project" value="TreeGrafter"/>
</dbReference>
<dbReference type="GO" id="GO:0005524">
    <property type="term" value="F:ATP binding"/>
    <property type="evidence" value="ECO:0007669"/>
    <property type="project" value="InterPro"/>
</dbReference>
<dbReference type="SUPFAM" id="SSF52540">
    <property type="entry name" value="P-loop containing nucleoside triphosphate hydrolases"/>
    <property type="match status" value="2"/>
</dbReference>
<dbReference type="PANTHER" id="PTHR47396:SF1">
    <property type="entry name" value="ATP-DEPENDENT HELICASE IRC3-RELATED"/>
    <property type="match status" value="1"/>
</dbReference>
<gene>
    <name evidence="3" type="ORF">UX48_C0045G0003</name>
</gene>
<dbReference type="AlphaFoldDB" id="A0A0G1PM09"/>
<name>A0A0G1PM09_9BACT</name>
<sequence>MPRRTNGTKRFHNEDLVLDVSTAVDRRKWDENKYEAFLDELCENREYQKDAIRTAMRFLLGGEYRDLRDLAGKNFEHNEVLRDKYGSIGNLERYLQLPDQLAASLDLATGTGKSYVMYGVAAIMLAEGAVDRVLVLCPSTTIETGLLEKFELLAGNADLRDLLPANAAVNAPRVINASESIVSGSICIENYHAILAHVRSSIRDSLHGKGERTLILNDEAHHVANDVASKAKKWKEFLTDLDYGFRYVIGVSGTCYFGNEYFSDVIYRYSLRQAMEEKFVKKVQYVAEMPQTRQPETEKWQLVRNRHEEIRRKLKAHKLRPLTIIVTKDISGCKDVAEKFKAFLKEETGKSREQIDEQMLVIHSDAPDLPRLASVNNVSSKVEWILSVSMLNEGWDVKRVFQIVPHEKRAFESKLLIAQVLGRGLRVPDGWKGAQPEVTIFNHDRWADDIRHLVHEVLEFEKRIPTFPVASSELNFELLNIEYDPKPRTETYKMEKPYQLFKKGYVDLSTELPEEDMTVEFEEADTGVRTQWKTKIKHKTYSPREVAEVMFQRFEDLLDGEDRKFYIKQFPVEKLEEIVKKSLKETGNRVITDNMRQKFLQSLGTLQRKAAQVVRYDFEPTNYYPVSTTERPQESASASDLKNGKTIFYTTKTKENMPDEYKEFYEEAIEDGSGFKCAKISNHYDFKSPLNAVVADHDNERRFVKELVKSENAEHINAWLKSTPMSFYEIDYFWKKGEHPKRGKFSPDFFIKSGDLVCVVEIKDDDEISEPSVENKKKNEYALAHFERINAYLRKNKKRVQYKFNFLTPTDFNGYFQSIRDGKVASFRVGAKSEGAAEGGCGGNSAAPERNKTEASPAALLKTAKEPGEKHRLEPYFNFGGRKFFNPIRKPRKSPKIWTFSVELDFQARICYISNSKKSGYGSPIIAHFTIKTRR</sequence>
<evidence type="ECO:0000259" key="2">
    <source>
        <dbReference type="Pfam" id="PF04851"/>
    </source>
</evidence>
<accession>A0A0G1PM09</accession>
<protein>
    <submittedName>
        <fullName evidence="3">Type III restriction enzyme, res subunit</fullName>
    </submittedName>
</protein>
<evidence type="ECO:0000313" key="4">
    <source>
        <dbReference type="Proteomes" id="UP000034067"/>
    </source>
</evidence>
<comment type="caution">
    <text evidence="3">The sequence shown here is derived from an EMBL/GenBank/DDBJ whole genome shotgun (WGS) entry which is preliminary data.</text>
</comment>
<dbReference type="PATRIC" id="fig|1618617.3.peg.573"/>
<dbReference type="InterPro" id="IPR006935">
    <property type="entry name" value="Helicase/UvrB_N"/>
</dbReference>
<proteinExistence type="predicted"/>
<feature type="region of interest" description="Disordered" evidence="1">
    <location>
        <begin position="834"/>
        <end position="854"/>
    </location>
</feature>
<reference evidence="3 4" key="1">
    <citation type="journal article" date="2015" name="Nature">
        <title>rRNA introns, odd ribosomes, and small enigmatic genomes across a large radiation of phyla.</title>
        <authorList>
            <person name="Brown C.T."/>
            <person name="Hug L.A."/>
            <person name="Thomas B.C."/>
            <person name="Sharon I."/>
            <person name="Castelle C.J."/>
            <person name="Singh A."/>
            <person name="Wilkins M.J."/>
            <person name="Williams K.H."/>
            <person name="Banfield J.F."/>
        </authorList>
    </citation>
    <scope>NUCLEOTIDE SEQUENCE [LARGE SCALE GENOMIC DNA]</scope>
</reference>
<evidence type="ECO:0000313" key="3">
    <source>
        <dbReference type="EMBL" id="KKU33712.1"/>
    </source>
</evidence>
<dbReference type="GO" id="GO:0016787">
    <property type="term" value="F:hydrolase activity"/>
    <property type="evidence" value="ECO:0007669"/>
    <property type="project" value="InterPro"/>
</dbReference>
<dbReference type="EMBL" id="LCMJ01000045">
    <property type="protein sequence ID" value="KKU33712.1"/>
    <property type="molecule type" value="Genomic_DNA"/>
</dbReference>
<dbReference type="Proteomes" id="UP000034067">
    <property type="component" value="Unassembled WGS sequence"/>
</dbReference>
<dbReference type="InterPro" id="IPR027417">
    <property type="entry name" value="P-loop_NTPase"/>
</dbReference>
<dbReference type="Pfam" id="PF04851">
    <property type="entry name" value="ResIII"/>
    <property type="match status" value="1"/>
</dbReference>